<keyword evidence="3" id="KW-0378">Hydrolase</keyword>
<dbReference type="GO" id="GO:0016926">
    <property type="term" value="P:protein desumoylation"/>
    <property type="evidence" value="ECO:0007669"/>
    <property type="project" value="TreeGrafter"/>
</dbReference>
<evidence type="ECO:0000313" key="7">
    <source>
        <dbReference type="EMBL" id="EED13023.1"/>
    </source>
</evidence>
<evidence type="ECO:0000259" key="6">
    <source>
        <dbReference type="PROSITE" id="PS50600"/>
    </source>
</evidence>
<feature type="compositionally biased region" description="Basic and acidic residues" evidence="5">
    <location>
        <begin position="548"/>
        <end position="557"/>
    </location>
</feature>
<feature type="region of interest" description="Disordered" evidence="5">
    <location>
        <begin position="227"/>
        <end position="277"/>
    </location>
</feature>
<evidence type="ECO:0000256" key="4">
    <source>
        <dbReference type="ARBA" id="ARBA00022807"/>
    </source>
</evidence>
<evidence type="ECO:0000256" key="2">
    <source>
        <dbReference type="ARBA" id="ARBA00022670"/>
    </source>
</evidence>
<feature type="region of interest" description="Disordered" evidence="5">
    <location>
        <begin position="48"/>
        <end position="71"/>
    </location>
</feature>
<feature type="domain" description="Ubiquitin-like protease family profile" evidence="6">
    <location>
        <begin position="805"/>
        <end position="975"/>
    </location>
</feature>
<dbReference type="InterPro" id="IPR038765">
    <property type="entry name" value="Papain-like_cys_pep_sf"/>
</dbReference>
<dbReference type="GO" id="GO:0005634">
    <property type="term" value="C:nucleus"/>
    <property type="evidence" value="ECO:0007669"/>
    <property type="project" value="TreeGrafter"/>
</dbReference>
<feature type="compositionally biased region" description="Basic and acidic residues" evidence="5">
    <location>
        <begin position="227"/>
        <end position="244"/>
    </location>
</feature>
<dbReference type="Pfam" id="PF02902">
    <property type="entry name" value="Peptidase_C48"/>
    <property type="match status" value="1"/>
</dbReference>
<evidence type="ECO:0000256" key="1">
    <source>
        <dbReference type="ARBA" id="ARBA00005234"/>
    </source>
</evidence>
<dbReference type="InterPro" id="IPR003653">
    <property type="entry name" value="Peptidase_C48_C"/>
</dbReference>
<feature type="compositionally biased region" description="Low complexity" evidence="5">
    <location>
        <begin position="560"/>
        <end position="594"/>
    </location>
</feature>
<sequence length="1020" mass="114298">MGGTQDSLQPPIPANTSNILADRPVLHATLEDYGPVVENLKKPFVFPSQASERPRSQKRPPPDWLLYGPRRRSTKVELPARREGPNYGFDLGTYNPRTPSSSFAGRSFTGHPRDKAMFRPGRIPHMFSPDLSPTEIRRWERERRKSIFDYGSGNTNIDLRAMFAESRVDRLRQEYAENPILTPPEKKLRIDPDLEVARLRRPIIGGSGQRNPWDGYILEHKRSLTRDPFRKRRDADGEGSEPKRSRFNGDGTDADSPRTPVRGPIPGAWPEEDPGVEPSALQRKIVLATGSIYVQIRRITGLVRRAHRAVKQGIRASTRFAVTVGERIRETRQIQDVEGPPDIIMATDDDALAANDQLQTDMDAGVPSDYLDMTDSADNSSAQLQSELLDHTSRLSTRTATAAQTTATSANIMVLDHITQDEAMSDTSVSVPEVHPASTPQIQPATSTAEVSTTSVTEEHSDVPSTTEAQPTSAAEVQEGPTSSMVPALEMDDEFEMEAFQQMIMQDAGRDDSSFPSLSDSITWLTRFEQPAAEGDPGANLDVEVNKPETAQEHAEEAQESSSVVAQESATDTVQTTVETTTQIEEQTVEEIPGPVTPPPPPAEDEERIKTPEEEEAAWLAYRARRLPFELADSLDELEDAEYAQKMHIWRKHNGQKRSKKAEELLREERRIDETADQLAATALQTPAPPKRVTWIDDDIDFRSPSAVQWFARESPPAHVGLRLRGEPAFRRGYEQFNASVQRRQEEWERRKQKELIQERRQSLNRVGIPDGESPVRPLTAEWEQRLDSAMSGPANRVLASTGDADLTKQKLNTCYSPLAWLNDEVINAHLTYTVEHLRRKANNLARNVTPKYHAFNSFFYSSLRRNGYAGVQRWARRGKIGGKDLLNVETVFIPVHEGAHWTLLVVSPKMRTIEYFDSLGGIPDSFVHNIKIWLKQELGDLYKESEWVFLDTPSPQQDNGSDCGVFLLTTAKAIALGLKPTIYGPEQIPLIRKKIVAEILNGGLTGDFDPVGSYRFVQL</sequence>
<dbReference type="GeneID" id="8102221"/>
<reference evidence="8" key="1">
    <citation type="journal article" date="2015" name="Genome Announc.">
        <title>Genome sequence of the AIDS-associated pathogen Penicillium marneffei (ATCC18224) and its near taxonomic relative Talaromyces stipitatus (ATCC10500).</title>
        <authorList>
            <person name="Nierman W.C."/>
            <person name="Fedorova-Abrams N.D."/>
            <person name="Andrianopoulos A."/>
        </authorList>
    </citation>
    <scope>NUCLEOTIDE SEQUENCE [LARGE SCALE GENOMIC DNA]</scope>
    <source>
        <strain evidence="8">ATCC 10500 / CBS 375.48 / QM 6759 / NRRL 1006</strain>
    </source>
</reference>
<dbReference type="RefSeq" id="XP_002487134.1">
    <property type="nucleotide sequence ID" value="XM_002487089.1"/>
</dbReference>
<feature type="region of interest" description="Disordered" evidence="5">
    <location>
        <begin position="548"/>
        <end position="610"/>
    </location>
</feature>
<keyword evidence="2 7" id="KW-0645">Protease</keyword>
<dbReference type="GO" id="GO:0006508">
    <property type="term" value="P:proteolysis"/>
    <property type="evidence" value="ECO:0007669"/>
    <property type="project" value="UniProtKB-KW"/>
</dbReference>
<gene>
    <name evidence="7" type="ORF">TSTA_055280</name>
</gene>
<dbReference type="InParanoid" id="B8MRC8"/>
<dbReference type="PANTHER" id="PTHR12606:SF141">
    <property type="entry name" value="GH15225P-RELATED"/>
    <property type="match status" value="1"/>
</dbReference>
<dbReference type="AlphaFoldDB" id="B8MRC8"/>
<feature type="compositionally biased region" description="Polar residues" evidence="5">
    <location>
        <begin position="463"/>
        <end position="482"/>
    </location>
</feature>
<dbReference type="PhylomeDB" id="B8MRC8"/>
<keyword evidence="8" id="KW-1185">Reference proteome</keyword>
<feature type="compositionally biased region" description="Low complexity" evidence="5">
    <location>
        <begin position="445"/>
        <end position="456"/>
    </location>
</feature>
<dbReference type="EMBL" id="EQ962659">
    <property type="protein sequence ID" value="EED13023.1"/>
    <property type="molecule type" value="Genomic_DNA"/>
</dbReference>
<proteinExistence type="inferred from homology"/>
<dbReference type="OrthoDB" id="1939479at2759"/>
<evidence type="ECO:0000313" key="8">
    <source>
        <dbReference type="Proteomes" id="UP000001745"/>
    </source>
</evidence>
<organism evidence="7 8">
    <name type="scientific">Talaromyces stipitatus (strain ATCC 10500 / CBS 375.48 / QM 6759 / NRRL 1006)</name>
    <name type="common">Penicillium stipitatum</name>
    <dbReference type="NCBI Taxonomy" id="441959"/>
    <lineage>
        <taxon>Eukaryota</taxon>
        <taxon>Fungi</taxon>
        <taxon>Dikarya</taxon>
        <taxon>Ascomycota</taxon>
        <taxon>Pezizomycotina</taxon>
        <taxon>Eurotiomycetes</taxon>
        <taxon>Eurotiomycetidae</taxon>
        <taxon>Eurotiales</taxon>
        <taxon>Trichocomaceae</taxon>
        <taxon>Talaromyces</taxon>
        <taxon>Talaromyces sect. Talaromyces</taxon>
    </lineage>
</organism>
<dbReference type="Proteomes" id="UP000001745">
    <property type="component" value="Unassembled WGS sequence"/>
</dbReference>
<dbReference type="Gene3D" id="3.40.395.10">
    <property type="entry name" value="Adenoviral Proteinase, Chain A"/>
    <property type="match status" value="1"/>
</dbReference>
<dbReference type="SUPFAM" id="SSF54001">
    <property type="entry name" value="Cysteine proteinases"/>
    <property type="match status" value="1"/>
</dbReference>
<dbReference type="HOGENOM" id="CLU_294595_0_0_1"/>
<keyword evidence="4" id="KW-0788">Thiol protease</keyword>
<dbReference type="GO" id="GO:0016929">
    <property type="term" value="F:deSUMOylase activity"/>
    <property type="evidence" value="ECO:0007669"/>
    <property type="project" value="TreeGrafter"/>
</dbReference>
<dbReference type="PANTHER" id="PTHR12606">
    <property type="entry name" value="SENTRIN/SUMO-SPECIFIC PROTEASE"/>
    <property type="match status" value="1"/>
</dbReference>
<name>B8MRC8_TALSN</name>
<dbReference type="STRING" id="441959.B8MRC8"/>
<protein>
    <submittedName>
        <fullName evidence="7">Ulp1 protease family protein</fullName>
    </submittedName>
</protein>
<dbReference type="VEuPathDB" id="FungiDB:TSTA_055280"/>
<evidence type="ECO:0000256" key="3">
    <source>
        <dbReference type="ARBA" id="ARBA00022801"/>
    </source>
</evidence>
<comment type="similarity">
    <text evidence="1">Belongs to the peptidase C48 family.</text>
</comment>
<dbReference type="PROSITE" id="PS50600">
    <property type="entry name" value="ULP_PROTEASE"/>
    <property type="match status" value="1"/>
</dbReference>
<feature type="region of interest" description="Disordered" evidence="5">
    <location>
        <begin position="424"/>
        <end position="482"/>
    </location>
</feature>
<dbReference type="eggNOG" id="KOG0778">
    <property type="taxonomic scope" value="Eukaryota"/>
</dbReference>
<accession>B8MRC8</accession>
<evidence type="ECO:0000256" key="5">
    <source>
        <dbReference type="SAM" id="MobiDB-lite"/>
    </source>
</evidence>